<dbReference type="AlphaFoldDB" id="A0A182XQ23"/>
<dbReference type="InterPro" id="IPR001584">
    <property type="entry name" value="Integrase_cat-core"/>
</dbReference>
<keyword evidence="3" id="KW-1185">Reference proteome</keyword>
<reference evidence="2" key="1">
    <citation type="submission" date="2020-05" db="UniProtKB">
        <authorList>
            <consortium name="EnsemblMetazoa"/>
        </authorList>
    </citation>
    <scope>IDENTIFICATION</scope>
    <source>
        <strain evidence="2">SANGQUA</strain>
    </source>
</reference>
<dbReference type="Gene3D" id="3.30.420.10">
    <property type="entry name" value="Ribonuclease H-like superfamily/Ribonuclease H"/>
    <property type="match status" value="1"/>
</dbReference>
<protein>
    <recommendedName>
        <fullName evidence="1">Integrase catalytic domain-containing protein</fullName>
    </recommendedName>
</protein>
<organism evidence="2 3">
    <name type="scientific">Anopheles quadriannulatus</name>
    <name type="common">Mosquito</name>
    <dbReference type="NCBI Taxonomy" id="34691"/>
    <lineage>
        <taxon>Eukaryota</taxon>
        <taxon>Metazoa</taxon>
        <taxon>Ecdysozoa</taxon>
        <taxon>Arthropoda</taxon>
        <taxon>Hexapoda</taxon>
        <taxon>Insecta</taxon>
        <taxon>Pterygota</taxon>
        <taxon>Neoptera</taxon>
        <taxon>Endopterygota</taxon>
        <taxon>Diptera</taxon>
        <taxon>Nematocera</taxon>
        <taxon>Culicoidea</taxon>
        <taxon>Culicidae</taxon>
        <taxon>Anophelinae</taxon>
        <taxon>Anopheles</taxon>
    </lineage>
</organism>
<sequence>IITDSNSLVQTLKNRNASAKIARWSLFLENYDYTIQHRSGSSMAHVHALSRTEAIGAIRELDIDFQLQLAQSRDPTIESIKSQLELENLPGYVLPPTRTNNQNIHSIPKAPQPFDTLHIDHLGPLPLTKSKKKYILVVIDTFTKFTKLYATRSTGSQEVCNALKQYISYYSRPKRIISDPGTCFTSNQFESATTAGTRF</sequence>
<dbReference type="GO" id="GO:0003676">
    <property type="term" value="F:nucleic acid binding"/>
    <property type="evidence" value="ECO:0007669"/>
    <property type="project" value="InterPro"/>
</dbReference>
<dbReference type="InterPro" id="IPR036397">
    <property type="entry name" value="RNaseH_sf"/>
</dbReference>
<dbReference type="PROSITE" id="PS50994">
    <property type="entry name" value="INTEGRASE"/>
    <property type="match status" value="1"/>
</dbReference>
<evidence type="ECO:0000313" key="2">
    <source>
        <dbReference type="EnsemblMetazoa" id="AQUA011975-PA"/>
    </source>
</evidence>
<dbReference type="VEuPathDB" id="VectorBase:AQUA011975"/>
<evidence type="ECO:0000313" key="3">
    <source>
        <dbReference type="Proteomes" id="UP000076407"/>
    </source>
</evidence>
<proteinExistence type="predicted"/>
<dbReference type="Pfam" id="PF00665">
    <property type="entry name" value="rve"/>
    <property type="match status" value="1"/>
</dbReference>
<dbReference type="InterPro" id="IPR050951">
    <property type="entry name" value="Retrovirus_Pol_polyprotein"/>
</dbReference>
<dbReference type="STRING" id="34691.A0A182XQ23"/>
<dbReference type="EnsemblMetazoa" id="AQUA011975-RA">
    <property type="protein sequence ID" value="AQUA011975-PA"/>
    <property type="gene ID" value="AQUA011975"/>
</dbReference>
<accession>A0A182XQ23</accession>
<dbReference type="SUPFAM" id="SSF53098">
    <property type="entry name" value="Ribonuclease H-like"/>
    <property type="match status" value="1"/>
</dbReference>
<dbReference type="InterPro" id="IPR012337">
    <property type="entry name" value="RNaseH-like_sf"/>
</dbReference>
<dbReference type="Proteomes" id="UP000076407">
    <property type="component" value="Unassembled WGS sequence"/>
</dbReference>
<evidence type="ECO:0000259" key="1">
    <source>
        <dbReference type="PROSITE" id="PS50994"/>
    </source>
</evidence>
<dbReference type="PANTHER" id="PTHR37984:SF5">
    <property type="entry name" value="PROTEIN NYNRIN-LIKE"/>
    <property type="match status" value="1"/>
</dbReference>
<feature type="domain" description="Integrase catalytic" evidence="1">
    <location>
        <begin position="109"/>
        <end position="199"/>
    </location>
</feature>
<dbReference type="GO" id="GO:0015074">
    <property type="term" value="P:DNA integration"/>
    <property type="evidence" value="ECO:0007669"/>
    <property type="project" value="InterPro"/>
</dbReference>
<name>A0A182XQ23_ANOQN</name>
<dbReference type="PANTHER" id="PTHR37984">
    <property type="entry name" value="PROTEIN CBG26694"/>
    <property type="match status" value="1"/>
</dbReference>